<dbReference type="Proteomes" id="UP000602647">
    <property type="component" value="Unassembled WGS sequence"/>
</dbReference>
<feature type="active site" evidence="12">
    <location>
        <position position="233"/>
    </location>
</feature>
<dbReference type="PANTHER" id="PTHR21248:SF22">
    <property type="entry name" value="PHOSPHOLIPASE D"/>
    <property type="match status" value="1"/>
</dbReference>
<comment type="catalytic activity">
    <reaction evidence="12">
        <text>2 a 1,2-diacyl-sn-glycero-3-phospho-(1'-sn-glycerol) = a cardiolipin + glycerol</text>
        <dbReference type="Rhea" id="RHEA:31451"/>
        <dbReference type="ChEBI" id="CHEBI:17754"/>
        <dbReference type="ChEBI" id="CHEBI:62237"/>
        <dbReference type="ChEBI" id="CHEBI:64716"/>
    </reaction>
</comment>
<comment type="subcellular location">
    <subcellularLocation>
        <location evidence="1 12">Cell membrane</location>
        <topology evidence="1 12">Multi-pass membrane protein</topology>
    </subcellularLocation>
</comment>
<dbReference type="NCBIfam" id="TIGR04265">
    <property type="entry name" value="bac_cardiolipin"/>
    <property type="match status" value="1"/>
</dbReference>
<dbReference type="Pfam" id="PF13396">
    <property type="entry name" value="PLDc_N"/>
    <property type="match status" value="1"/>
</dbReference>
<feature type="active site" evidence="12">
    <location>
        <position position="410"/>
    </location>
</feature>
<comment type="similarity">
    <text evidence="12">Belongs to the phospholipase D family. Cardiolipin synthase subfamily.</text>
</comment>
<dbReference type="SMART" id="SM00155">
    <property type="entry name" value="PLDc"/>
    <property type="match status" value="2"/>
</dbReference>
<dbReference type="HAMAP" id="MF_01916">
    <property type="entry name" value="Cardiolipin_synth_Cls"/>
    <property type="match status" value="1"/>
</dbReference>
<evidence type="ECO:0000256" key="9">
    <source>
        <dbReference type="ARBA" id="ARBA00023136"/>
    </source>
</evidence>
<dbReference type="PROSITE" id="PS50035">
    <property type="entry name" value="PLD"/>
    <property type="match status" value="2"/>
</dbReference>
<organism evidence="15 16">
    <name type="scientific">Zhenpiania hominis</name>
    <dbReference type="NCBI Taxonomy" id="2763644"/>
    <lineage>
        <taxon>Bacteria</taxon>
        <taxon>Bacillati</taxon>
        <taxon>Bacillota</taxon>
        <taxon>Clostridia</taxon>
        <taxon>Peptostreptococcales</taxon>
        <taxon>Anaerovoracaceae</taxon>
        <taxon>Zhenpiania</taxon>
    </lineage>
</organism>
<evidence type="ECO:0000256" key="3">
    <source>
        <dbReference type="ARBA" id="ARBA00022516"/>
    </source>
</evidence>
<name>A0A923SUX6_9FIRM</name>
<keyword evidence="8 12" id="KW-0443">Lipid metabolism</keyword>
<keyword evidence="3 12" id="KW-0444">Lipid biosynthesis</keyword>
<dbReference type="EC" id="2.7.8.-" evidence="12 13"/>
<dbReference type="GO" id="GO:0005886">
    <property type="term" value="C:plasma membrane"/>
    <property type="evidence" value="ECO:0007669"/>
    <property type="project" value="UniProtKB-SubCell"/>
</dbReference>
<feature type="transmembrane region" description="Helical" evidence="12">
    <location>
        <begin position="36"/>
        <end position="58"/>
    </location>
</feature>
<evidence type="ECO:0000313" key="15">
    <source>
        <dbReference type="EMBL" id="MBC6678808.1"/>
    </source>
</evidence>
<feature type="active site" evidence="12">
    <location>
        <position position="228"/>
    </location>
</feature>
<protein>
    <recommendedName>
        <fullName evidence="12 13">Cardiolipin synthase</fullName>
        <shortName evidence="12">CL synthase</shortName>
        <ecNumber evidence="12 13">2.7.8.-</ecNumber>
    </recommendedName>
</protein>
<dbReference type="PANTHER" id="PTHR21248">
    <property type="entry name" value="CARDIOLIPIN SYNTHASE"/>
    <property type="match status" value="1"/>
</dbReference>
<evidence type="ECO:0000256" key="13">
    <source>
        <dbReference type="NCBIfam" id="TIGR04265"/>
    </source>
</evidence>
<feature type="active site" evidence="12">
    <location>
        <position position="226"/>
    </location>
</feature>
<dbReference type="InterPro" id="IPR025202">
    <property type="entry name" value="PLD-like_dom"/>
</dbReference>
<dbReference type="SUPFAM" id="SSF56024">
    <property type="entry name" value="Phospholipase D/nuclease"/>
    <property type="match status" value="2"/>
</dbReference>
<keyword evidence="10 12" id="KW-0594">Phospholipid biosynthesis</keyword>
<feature type="transmembrane region" description="Helical" evidence="12">
    <location>
        <begin position="6"/>
        <end position="29"/>
    </location>
</feature>
<keyword evidence="2 12" id="KW-1003">Cell membrane</keyword>
<keyword evidence="4 12" id="KW-0808">Transferase</keyword>
<dbReference type="AlphaFoldDB" id="A0A923SUX6"/>
<dbReference type="FunFam" id="3.30.870.10:FF:000014">
    <property type="entry name" value="Cardiolipin synthase"/>
    <property type="match status" value="1"/>
</dbReference>
<evidence type="ECO:0000256" key="7">
    <source>
        <dbReference type="ARBA" id="ARBA00022989"/>
    </source>
</evidence>
<keyword evidence="9 12" id="KW-0472">Membrane</keyword>
<dbReference type="InterPro" id="IPR022924">
    <property type="entry name" value="Cardiolipin_synthase"/>
</dbReference>
<dbReference type="InterPro" id="IPR030874">
    <property type="entry name" value="Cardiolipin_synth_Firmi"/>
</dbReference>
<reference evidence="15" key="1">
    <citation type="submission" date="2020-08" db="EMBL/GenBank/DDBJ databases">
        <title>Genome public.</title>
        <authorList>
            <person name="Liu C."/>
            <person name="Sun Q."/>
        </authorList>
    </citation>
    <scope>NUCLEOTIDE SEQUENCE</scope>
    <source>
        <strain evidence="15">BX12</strain>
    </source>
</reference>
<feature type="domain" description="PLD phosphodiesterase" evidence="14">
    <location>
        <begin position="221"/>
        <end position="248"/>
    </location>
</feature>
<accession>A0A923SUX6</accession>
<dbReference type="InterPro" id="IPR027379">
    <property type="entry name" value="CLS_N"/>
</dbReference>
<dbReference type="Gene3D" id="3.30.870.10">
    <property type="entry name" value="Endonuclease Chain A"/>
    <property type="match status" value="2"/>
</dbReference>
<sequence length="485" mass="55481">MWGDIPYFTEFITTLFIVNLLIAFTIIFLERKNPSAALAWIMILFLLPIAGIVLYFLFSQNIARKKIFRLTSSEERALSESLRIQLEDIKSGNFSFVNPEAEEWKDLIHLNGLYGGSFYTQNNSVSILTGGKHKFRSLMRDIKNAKSSINIMYFIIKNDAVGRRFLQALTQKAREGVEVRLLLDAMGSRQINDRVLGDFIRAGGKRAYFFPPKLKFINVRFNYRNHRKLAVIDGSIGYIGGFNIAREYLGMKKKFGFWRDTHLRVTGNCVHDINARFLLDWRFASKEKLVLSQAFYSDVIDGGKSGVQIVSSGPDSQRVAVKRAYMKMITSARKNVYLQTPYFVPDESILESLKMAAQSGVDVRIMIPCMPDHIFVYWATYSYVGELIQSGGRAYIYNNGFLHAKTLMVDGEVASVGSANFDRRSFVLNFEANAIIYDAREARKLEAIFEKDMESCHELTRELYAERSLWIRCKEGVARLLSDIL</sequence>
<proteinExistence type="inferred from homology"/>
<evidence type="ECO:0000256" key="12">
    <source>
        <dbReference type="HAMAP-Rule" id="MF_01916"/>
    </source>
</evidence>
<feature type="active site" evidence="12">
    <location>
        <position position="405"/>
    </location>
</feature>
<evidence type="ECO:0000313" key="16">
    <source>
        <dbReference type="Proteomes" id="UP000602647"/>
    </source>
</evidence>
<evidence type="ECO:0000256" key="11">
    <source>
        <dbReference type="ARBA" id="ARBA00023264"/>
    </source>
</evidence>
<evidence type="ECO:0000256" key="5">
    <source>
        <dbReference type="ARBA" id="ARBA00022692"/>
    </source>
</evidence>
<dbReference type="GO" id="GO:0008808">
    <property type="term" value="F:cardiolipin synthase activity"/>
    <property type="evidence" value="ECO:0007669"/>
    <property type="project" value="UniProtKB-UniRule"/>
</dbReference>
<dbReference type="CDD" id="cd09112">
    <property type="entry name" value="PLDc_CLS_2"/>
    <property type="match status" value="1"/>
</dbReference>
<evidence type="ECO:0000256" key="10">
    <source>
        <dbReference type="ARBA" id="ARBA00023209"/>
    </source>
</evidence>
<feature type="active site" evidence="12">
    <location>
        <position position="403"/>
    </location>
</feature>
<evidence type="ECO:0000256" key="8">
    <source>
        <dbReference type="ARBA" id="ARBA00023098"/>
    </source>
</evidence>
<keyword evidence="16" id="KW-1185">Reference proteome</keyword>
<keyword evidence="5 12" id="KW-0812">Transmembrane</keyword>
<dbReference type="GO" id="GO:0032049">
    <property type="term" value="P:cardiolipin biosynthetic process"/>
    <property type="evidence" value="ECO:0007669"/>
    <property type="project" value="UniProtKB-UniRule"/>
</dbReference>
<dbReference type="Pfam" id="PF13091">
    <property type="entry name" value="PLDc_2"/>
    <property type="match status" value="2"/>
</dbReference>
<evidence type="ECO:0000256" key="4">
    <source>
        <dbReference type="ARBA" id="ARBA00022679"/>
    </source>
</evidence>
<keyword evidence="11 12" id="KW-1208">Phospholipid metabolism</keyword>
<dbReference type="InterPro" id="IPR001736">
    <property type="entry name" value="PLipase_D/transphosphatidylase"/>
</dbReference>
<evidence type="ECO:0000256" key="2">
    <source>
        <dbReference type="ARBA" id="ARBA00022475"/>
    </source>
</evidence>
<comment type="caution">
    <text evidence="15">The sequence shown here is derived from an EMBL/GenBank/DDBJ whole genome shotgun (WGS) entry which is preliminary data.</text>
</comment>
<keyword evidence="7 12" id="KW-1133">Transmembrane helix</keyword>
<evidence type="ECO:0000259" key="14">
    <source>
        <dbReference type="PROSITE" id="PS50035"/>
    </source>
</evidence>
<comment type="function">
    <text evidence="12">Catalyzes the reversible phosphatidyl group transfer from one phosphatidylglycerol molecule to another to form cardiolipin (CL) (diphosphatidylglycerol) and glycerol.</text>
</comment>
<gene>
    <name evidence="15" type="primary">cls</name>
    <name evidence="15" type="ORF">H9L42_03080</name>
</gene>
<dbReference type="CDD" id="cd09110">
    <property type="entry name" value="PLDc_CLS_1"/>
    <property type="match status" value="1"/>
</dbReference>
<keyword evidence="6" id="KW-0677">Repeat</keyword>
<evidence type="ECO:0000256" key="1">
    <source>
        <dbReference type="ARBA" id="ARBA00004651"/>
    </source>
</evidence>
<feature type="domain" description="PLD phosphodiesterase" evidence="14">
    <location>
        <begin position="398"/>
        <end position="425"/>
    </location>
</feature>
<dbReference type="EMBL" id="JACRYT010000002">
    <property type="protein sequence ID" value="MBC6678808.1"/>
    <property type="molecule type" value="Genomic_DNA"/>
</dbReference>
<evidence type="ECO:0000256" key="6">
    <source>
        <dbReference type="ARBA" id="ARBA00022737"/>
    </source>
</evidence>